<name>A0A5J5C0B3_9ASTE</name>
<keyword evidence="2" id="KW-0472">Membrane</keyword>
<feature type="region of interest" description="Disordered" evidence="1">
    <location>
        <begin position="18"/>
        <end position="48"/>
    </location>
</feature>
<dbReference type="PANTHER" id="PTHR31876">
    <property type="entry name" value="COV-LIKE PROTEIN 1"/>
    <property type="match status" value="1"/>
</dbReference>
<feature type="transmembrane region" description="Helical" evidence="2">
    <location>
        <begin position="62"/>
        <end position="85"/>
    </location>
</feature>
<dbReference type="Proteomes" id="UP000325577">
    <property type="component" value="Linkage Group LG1"/>
</dbReference>
<feature type="transmembrane region" description="Helical" evidence="2">
    <location>
        <begin position="97"/>
        <end position="120"/>
    </location>
</feature>
<dbReference type="InterPro" id="IPR007462">
    <property type="entry name" value="COV1-like"/>
</dbReference>
<keyword evidence="2" id="KW-0812">Transmembrane</keyword>
<sequence length="129" mass="14400">MGTREKDRDLECLIPVGEVEMLENGNSKSSSSSESPVASSSSSHSGKEAFCKVIRSWASKKFMTGCVILLPIAITFYITCWFIHLVDRFFSPIYTHLGINIFGFGFVSSITFIFLVGVFMTSWSEYPCL</sequence>
<reference evidence="3 4" key="1">
    <citation type="submission" date="2019-09" db="EMBL/GenBank/DDBJ databases">
        <title>A chromosome-level genome assembly of the Chinese tupelo Nyssa sinensis.</title>
        <authorList>
            <person name="Yang X."/>
            <person name="Kang M."/>
            <person name="Yang Y."/>
            <person name="Xiong H."/>
            <person name="Wang M."/>
            <person name="Zhang Z."/>
            <person name="Wang Z."/>
            <person name="Wu H."/>
            <person name="Ma T."/>
            <person name="Liu J."/>
            <person name="Xi Z."/>
        </authorList>
    </citation>
    <scope>NUCLEOTIDE SEQUENCE [LARGE SCALE GENOMIC DNA]</scope>
    <source>
        <strain evidence="3">J267</strain>
        <tissue evidence="3">Leaf</tissue>
    </source>
</reference>
<gene>
    <name evidence="3" type="ORF">F0562_003779</name>
</gene>
<evidence type="ECO:0000256" key="1">
    <source>
        <dbReference type="SAM" id="MobiDB-lite"/>
    </source>
</evidence>
<dbReference type="OrthoDB" id="1721550at2759"/>
<proteinExistence type="predicted"/>
<organism evidence="3 4">
    <name type="scientific">Nyssa sinensis</name>
    <dbReference type="NCBI Taxonomy" id="561372"/>
    <lineage>
        <taxon>Eukaryota</taxon>
        <taxon>Viridiplantae</taxon>
        <taxon>Streptophyta</taxon>
        <taxon>Embryophyta</taxon>
        <taxon>Tracheophyta</taxon>
        <taxon>Spermatophyta</taxon>
        <taxon>Magnoliopsida</taxon>
        <taxon>eudicotyledons</taxon>
        <taxon>Gunneridae</taxon>
        <taxon>Pentapetalae</taxon>
        <taxon>asterids</taxon>
        <taxon>Cornales</taxon>
        <taxon>Nyssaceae</taxon>
        <taxon>Nyssa</taxon>
    </lineage>
</organism>
<protein>
    <submittedName>
        <fullName evidence="3">Uncharacterized protein</fullName>
    </submittedName>
</protein>
<dbReference type="PANTHER" id="PTHR31876:SF20">
    <property type="entry name" value="PROTEIN LIKE COV 3-LIKE"/>
    <property type="match status" value="1"/>
</dbReference>
<evidence type="ECO:0000256" key="2">
    <source>
        <dbReference type="SAM" id="Phobius"/>
    </source>
</evidence>
<keyword evidence="4" id="KW-1185">Reference proteome</keyword>
<dbReference type="GO" id="GO:0005794">
    <property type="term" value="C:Golgi apparatus"/>
    <property type="evidence" value="ECO:0007669"/>
    <property type="project" value="TreeGrafter"/>
</dbReference>
<accession>A0A5J5C0B3</accession>
<keyword evidence="2" id="KW-1133">Transmembrane helix</keyword>
<evidence type="ECO:0000313" key="3">
    <source>
        <dbReference type="EMBL" id="KAA8547357.1"/>
    </source>
</evidence>
<dbReference type="AlphaFoldDB" id="A0A5J5C0B3"/>
<dbReference type="EMBL" id="CM018032">
    <property type="protein sequence ID" value="KAA8547357.1"/>
    <property type="molecule type" value="Genomic_DNA"/>
</dbReference>
<evidence type="ECO:0000313" key="4">
    <source>
        <dbReference type="Proteomes" id="UP000325577"/>
    </source>
</evidence>
<feature type="compositionally biased region" description="Low complexity" evidence="1">
    <location>
        <begin position="27"/>
        <end position="44"/>
    </location>
</feature>